<keyword evidence="3 7" id="KW-0560">Oxidoreductase</keyword>
<evidence type="ECO:0000256" key="5">
    <source>
        <dbReference type="ARBA" id="ARBA00024226"/>
    </source>
</evidence>
<gene>
    <name evidence="9" type="ORF">V5O48_003181</name>
</gene>
<evidence type="ECO:0000313" key="10">
    <source>
        <dbReference type="Proteomes" id="UP001465976"/>
    </source>
</evidence>
<comment type="caution">
    <text evidence="9">The sequence shown here is derived from an EMBL/GenBank/DDBJ whole genome shotgun (WGS) entry which is preliminary data.</text>
</comment>
<sequence>MYLTNRALSFSSTGRFLRRNLSSRASGVLSALNIPTSGEVHGVYDGQWKGSGDIMESVCPTTGEVLARVKTASPEETEIALEKTREAYASFRNLPAPRRGEILRQIRTALSDKREELGALVSLEMGKIKTEGIGEVQEFIDICDYAVGLSRMMNGRVVASERPGHSILEVPNPLGVVAVLSAFNFPVAVYGWNLALSLAAGNATIWKPSPTTPLCSIAVTSIIAEVLKKNELPGAVAGLVTGGKDVGEALVNSHDVPLVSFTGSERVGRIVGQAVASRFGKVILELGGNNASIVMPDADMSLAIPGVFFGSVGTAGQRCTSTRRLFLHRDIATGFLEKLRKLYMSIKPGDPLAADTLLGPMHNKAAVSVYDGTVEHLQSISAEVLCGGKKFNEAPFNAGNFVRPTIAVPRSVDMKDKIWSTETFAPILNAAVFDDLEQAIEWNNAVPQVSEDQSVLESPKAEVVATSQGLSSSLWTRDVRNIGKWLGPSGSDAGIVNVNAGTSGAEIGASFGGNKSTGWGRESGGDAWKQYVRWSACTINFSDEAPLAQGVNFSLSDS</sequence>
<protein>
    <recommendedName>
        <fullName evidence="5">aldehyde dehydrogenase (NAD(+))</fullName>
        <ecNumber evidence="5">1.2.1.3</ecNumber>
    </recommendedName>
</protein>
<feature type="active site" evidence="6">
    <location>
        <position position="285"/>
    </location>
</feature>
<keyword evidence="10" id="KW-1185">Reference proteome</keyword>
<dbReference type="InterPro" id="IPR029510">
    <property type="entry name" value="Ald_DH_CS_GLU"/>
</dbReference>
<dbReference type="InterPro" id="IPR016163">
    <property type="entry name" value="Ald_DH_C"/>
</dbReference>
<name>A0ABR3FTW0_9AGAR</name>
<dbReference type="InterPro" id="IPR044638">
    <property type="entry name" value="ALDH7A1-like"/>
</dbReference>
<evidence type="ECO:0000256" key="2">
    <source>
        <dbReference type="ARBA" id="ARBA00011881"/>
    </source>
</evidence>
<dbReference type="InterPro" id="IPR015590">
    <property type="entry name" value="Aldehyde_DH_dom"/>
</dbReference>
<comment type="subunit">
    <text evidence="2">Homotetramer.</text>
</comment>
<evidence type="ECO:0000256" key="4">
    <source>
        <dbReference type="ARBA" id="ARBA00023027"/>
    </source>
</evidence>
<dbReference type="PANTHER" id="PTHR43521:SF1">
    <property type="entry name" value="ALPHA-AMINOADIPIC SEMIALDEHYDE DEHYDROGENASE"/>
    <property type="match status" value="1"/>
</dbReference>
<dbReference type="InterPro" id="IPR016162">
    <property type="entry name" value="Ald_DH_N"/>
</dbReference>
<evidence type="ECO:0000313" key="9">
    <source>
        <dbReference type="EMBL" id="KAL0578814.1"/>
    </source>
</evidence>
<dbReference type="SUPFAM" id="SSF53720">
    <property type="entry name" value="ALDH-like"/>
    <property type="match status" value="1"/>
</dbReference>
<reference evidence="9 10" key="1">
    <citation type="submission" date="2024-02" db="EMBL/GenBank/DDBJ databases">
        <title>A draft genome for the cacao thread blight pathogen Marasmius crinis-equi.</title>
        <authorList>
            <person name="Cohen S.P."/>
            <person name="Baruah I.K."/>
            <person name="Amoako-Attah I."/>
            <person name="Bukari Y."/>
            <person name="Meinhardt L.W."/>
            <person name="Bailey B.A."/>
        </authorList>
    </citation>
    <scope>NUCLEOTIDE SEQUENCE [LARGE SCALE GENOMIC DNA]</scope>
    <source>
        <strain evidence="9 10">GH-76</strain>
    </source>
</reference>
<evidence type="ECO:0000256" key="3">
    <source>
        <dbReference type="ARBA" id="ARBA00023002"/>
    </source>
</evidence>
<accession>A0ABR3FTW0</accession>
<organism evidence="9 10">
    <name type="scientific">Marasmius crinis-equi</name>
    <dbReference type="NCBI Taxonomy" id="585013"/>
    <lineage>
        <taxon>Eukaryota</taxon>
        <taxon>Fungi</taxon>
        <taxon>Dikarya</taxon>
        <taxon>Basidiomycota</taxon>
        <taxon>Agaricomycotina</taxon>
        <taxon>Agaricomycetes</taxon>
        <taxon>Agaricomycetidae</taxon>
        <taxon>Agaricales</taxon>
        <taxon>Marasmiineae</taxon>
        <taxon>Marasmiaceae</taxon>
        <taxon>Marasmius</taxon>
    </lineage>
</organism>
<evidence type="ECO:0000256" key="7">
    <source>
        <dbReference type="RuleBase" id="RU003345"/>
    </source>
</evidence>
<dbReference type="CDD" id="cd07130">
    <property type="entry name" value="ALDH_F7_AASADH"/>
    <property type="match status" value="1"/>
</dbReference>
<keyword evidence="4" id="KW-0520">NAD</keyword>
<dbReference type="PANTHER" id="PTHR43521">
    <property type="entry name" value="ALPHA-AMINOADIPIC SEMIALDEHYDE DEHYDROGENASE"/>
    <property type="match status" value="1"/>
</dbReference>
<dbReference type="Proteomes" id="UP001465976">
    <property type="component" value="Unassembled WGS sequence"/>
</dbReference>
<proteinExistence type="inferred from homology"/>
<feature type="domain" description="Aldehyde dehydrogenase" evidence="8">
    <location>
        <begin position="466"/>
        <end position="534"/>
    </location>
</feature>
<dbReference type="PROSITE" id="PS00687">
    <property type="entry name" value="ALDEHYDE_DEHYDR_GLU"/>
    <property type="match status" value="1"/>
</dbReference>
<dbReference type="EC" id="1.2.1.3" evidence="5"/>
<dbReference type="Gene3D" id="3.40.605.10">
    <property type="entry name" value="Aldehyde Dehydrogenase, Chain A, domain 1"/>
    <property type="match status" value="1"/>
</dbReference>
<dbReference type="EMBL" id="JBAHYK010000083">
    <property type="protein sequence ID" value="KAL0578814.1"/>
    <property type="molecule type" value="Genomic_DNA"/>
</dbReference>
<comment type="similarity">
    <text evidence="1 7">Belongs to the aldehyde dehydrogenase family.</text>
</comment>
<evidence type="ECO:0000256" key="1">
    <source>
        <dbReference type="ARBA" id="ARBA00009986"/>
    </source>
</evidence>
<dbReference type="Gene3D" id="3.40.309.10">
    <property type="entry name" value="Aldehyde Dehydrogenase, Chain A, domain 2"/>
    <property type="match status" value="1"/>
</dbReference>
<evidence type="ECO:0000256" key="6">
    <source>
        <dbReference type="PROSITE-ProRule" id="PRU10007"/>
    </source>
</evidence>
<evidence type="ECO:0000259" key="8">
    <source>
        <dbReference type="Pfam" id="PF00171"/>
    </source>
</evidence>
<dbReference type="InterPro" id="IPR016161">
    <property type="entry name" value="Ald_DH/histidinol_DH"/>
</dbReference>
<dbReference type="Pfam" id="PF00171">
    <property type="entry name" value="Aldedh"/>
    <property type="match status" value="2"/>
</dbReference>
<feature type="domain" description="Aldehyde dehydrogenase" evidence="8">
    <location>
        <begin position="53"/>
        <end position="447"/>
    </location>
</feature>